<dbReference type="Proteomes" id="UP000807159">
    <property type="component" value="Chromosome 2"/>
</dbReference>
<gene>
    <name evidence="2" type="ORF">H0E87_004301</name>
</gene>
<dbReference type="EMBL" id="JACEGQ020000002">
    <property type="protein sequence ID" value="KAH8515804.1"/>
    <property type="molecule type" value="Genomic_DNA"/>
</dbReference>
<accession>A0A8T2ZDW2</accession>
<feature type="region of interest" description="Disordered" evidence="1">
    <location>
        <begin position="1"/>
        <end position="65"/>
    </location>
</feature>
<evidence type="ECO:0000256" key="1">
    <source>
        <dbReference type="SAM" id="MobiDB-lite"/>
    </source>
</evidence>
<organism evidence="2 3">
    <name type="scientific">Populus deltoides</name>
    <name type="common">Eastern poplar</name>
    <name type="synonym">Eastern cottonwood</name>
    <dbReference type="NCBI Taxonomy" id="3696"/>
    <lineage>
        <taxon>Eukaryota</taxon>
        <taxon>Viridiplantae</taxon>
        <taxon>Streptophyta</taxon>
        <taxon>Embryophyta</taxon>
        <taxon>Tracheophyta</taxon>
        <taxon>Spermatophyta</taxon>
        <taxon>Magnoliopsida</taxon>
        <taxon>eudicotyledons</taxon>
        <taxon>Gunneridae</taxon>
        <taxon>Pentapetalae</taxon>
        <taxon>rosids</taxon>
        <taxon>fabids</taxon>
        <taxon>Malpighiales</taxon>
        <taxon>Salicaceae</taxon>
        <taxon>Saliceae</taxon>
        <taxon>Populus</taxon>
    </lineage>
</organism>
<evidence type="ECO:0000313" key="2">
    <source>
        <dbReference type="EMBL" id="KAH8515804.1"/>
    </source>
</evidence>
<evidence type="ECO:0000313" key="3">
    <source>
        <dbReference type="Proteomes" id="UP000807159"/>
    </source>
</evidence>
<reference evidence="2" key="1">
    <citation type="journal article" date="2021" name="J. Hered.">
        <title>Genome Assembly of Salicaceae Populus deltoides (Eastern Cottonwood) I-69 Based on Nanopore Sequencing and Hi-C Technologies.</title>
        <authorList>
            <person name="Bai S."/>
            <person name="Wu H."/>
            <person name="Zhang J."/>
            <person name="Pan Z."/>
            <person name="Zhao W."/>
            <person name="Li Z."/>
            <person name="Tong C."/>
        </authorList>
    </citation>
    <scope>NUCLEOTIDE SEQUENCE</scope>
    <source>
        <tissue evidence="2">Leaf</tissue>
    </source>
</reference>
<name>A0A8T2ZDW2_POPDE</name>
<proteinExistence type="predicted"/>
<comment type="caution">
    <text evidence="2">The sequence shown here is derived from an EMBL/GenBank/DDBJ whole genome shotgun (WGS) entry which is preliminary data.</text>
</comment>
<protein>
    <submittedName>
        <fullName evidence="2">Uncharacterized protein</fullName>
    </submittedName>
</protein>
<dbReference type="AlphaFoldDB" id="A0A8T2ZDW2"/>
<sequence length="137" mass="14616">MSEVSSNQKNTNNAAANTSEAPRERGFGWPSRPMAPPKRGGIKKKMWEDFTGKPSPSNPPAASSSVWDNMGGSVVLLSMDVVQIKNLSSIPPPCNASLSLEAVMQCFQGVKKQHNNLQLKLSRGLQTSGYGALLTGS</sequence>
<keyword evidence="3" id="KW-1185">Reference proteome</keyword>